<dbReference type="Gene3D" id="3.40.190.10">
    <property type="entry name" value="Periplasmic binding protein-like II"/>
    <property type="match status" value="1"/>
</dbReference>
<keyword evidence="2" id="KW-0813">Transport</keyword>
<dbReference type="RefSeq" id="WP_102910282.1">
    <property type="nucleotide sequence ID" value="NZ_POUC01000130.1"/>
</dbReference>
<comment type="caution">
    <text evidence="5">The sequence shown here is derived from an EMBL/GenBank/DDBJ whole genome shotgun (WGS) entry which is preliminary data.</text>
</comment>
<evidence type="ECO:0000313" key="5">
    <source>
        <dbReference type="EMBL" id="PNG20669.1"/>
    </source>
</evidence>
<dbReference type="InterPro" id="IPR006059">
    <property type="entry name" value="SBP"/>
</dbReference>
<evidence type="ECO:0000256" key="2">
    <source>
        <dbReference type="ARBA" id="ARBA00022448"/>
    </source>
</evidence>
<dbReference type="PROSITE" id="PS51257">
    <property type="entry name" value="PROKAR_LIPOPROTEIN"/>
    <property type="match status" value="1"/>
</dbReference>
<feature type="chain" id="PRO_5038383073" evidence="4">
    <location>
        <begin position="25"/>
        <end position="416"/>
    </location>
</feature>
<feature type="signal peptide" evidence="4">
    <location>
        <begin position="1"/>
        <end position="24"/>
    </location>
</feature>
<protein>
    <submittedName>
        <fullName evidence="5">ABC transporter substrate-binding protein</fullName>
    </submittedName>
</protein>
<dbReference type="PANTHER" id="PTHR30061">
    <property type="entry name" value="MALTOSE-BINDING PERIPLASMIC PROTEIN"/>
    <property type="match status" value="1"/>
</dbReference>
<dbReference type="GO" id="GO:1901982">
    <property type="term" value="F:maltose binding"/>
    <property type="evidence" value="ECO:0007669"/>
    <property type="project" value="TreeGrafter"/>
</dbReference>
<proteinExistence type="inferred from homology"/>
<comment type="similarity">
    <text evidence="1">Belongs to the bacterial solute-binding protein 1 family.</text>
</comment>
<dbReference type="GO" id="GO:0015768">
    <property type="term" value="P:maltose transport"/>
    <property type="evidence" value="ECO:0007669"/>
    <property type="project" value="TreeGrafter"/>
</dbReference>
<evidence type="ECO:0000313" key="6">
    <source>
        <dbReference type="Proteomes" id="UP000235943"/>
    </source>
</evidence>
<dbReference type="Proteomes" id="UP000235943">
    <property type="component" value="Unassembled WGS sequence"/>
</dbReference>
<dbReference type="AlphaFoldDB" id="A0A2N8TNV4"/>
<organism evidence="5 6">
    <name type="scientific">Streptomyces cahuitamycinicus</name>
    <dbReference type="NCBI Taxonomy" id="2070367"/>
    <lineage>
        <taxon>Bacteria</taxon>
        <taxon>Bacillati</taxon>
        <taxon>Actinomycetota</taxon>
        <taxon>Actinomycetes</taxon>
        <taxon>Kitasatosporales</taxon>
        <taxon>Streptomycetaceae</taxon>
        <taxon>Streptomyces</taxon>
    </lineage>
</organism>
<name>A0A2N8TNV4_9ACTN</name>
<accession>A0A2N8TNV4</accession>
<gene>
    <name evidence="5" type="ORF">C1J00_19075</name>
</gene>
<keyword evidence="3 4" id="KW-0732">Signal</keyword>
<dbReference type="CDD" id="cd14748">
    <property type="entry name" value="PBP2_UgpB"/>
    <property type="match status" value="1"/>
</dbReference>
<reference evidence="5 6" key="1">
    <citation type="submission" date="2018-01" db="EMBL/GenBank/DDBJ databases">
        <title>Draft genome sequence of Streptomyces sp. 13K301.</title>
        <authorList>
            <person name="Sahin N."/>
            <person name="Saygin H."/>
            <person name="Ay H."/>
        </authorList>
    </citation>
    <scope>NUCLEOTIDE SEQUENCE [LARGE SCALE GENOMIC DNA]</scope>
    <source>
        <strain evidence="5 6">13K301</strain>
    </source>
</reference>
<evidence type="ECO:0000256" key="4">
    <source>
        <dbReference type="SAM" id="SignalP"/>
    </source>
</evidence>
<dbReference type="PANTHER" id="PTHR30061:SF50">
    <property type="entry name" value="MALTOSE_MALTODEXTRIN-BINDING PERIPLASMIC PROTEIN"/>
    <property type="match status" value="1"/>
</dbReference>
<dbReference type="Pfam" id="PF13416">
    <property type="entry name" value="SBP_bac_8"/>
    <property type="match status" value="1"/>
</dbReference>
<dbReference type="EMBL" id="POUC01000130">
    <property type="protein sequence ID" value="PNG20669.1"/>
    <property type="molecule type" value="Genomic_DNA"/>
</dbReference>
<evidence type="ECO:0000256" key="1">
    <source>
        <dbReference type="ARBA" id="ARBA00008520"/>
    </source>
</evidence>
<keyword evidence="6" id="KW-1185">Reference proteome</keyword>
<dbReference type="SUPFAM" id="SSF53850">
    <property type="entry name" value="Periplasmic binding protein-like II"/>
    <property type="match status" value="1"/>
</dbReference>
<dbReference type="GO" id="GO:0042956">
    <property type="term" value="P:maltodextrin transmembrane transport"/>
    <property type="evidence" value="ECO:0007669"/>
    <property type="project" value="TreeGrafter"/>
</dbReference>
<evidence type="ECO:0000256" key="3">
    <source>
        <dbReference type="ARBA" id="ARBA00022729"/>
    </source>
</evidence>
<dbReference type="GO" id="GO:0055052">
    <property type="term" value="C:ATP-binding cassette (ABC) transporter complex, substrate-binding subunit-containing"/>
    <property type="evidence" value="ECO:0007669"/>
    <property type="project" value="TreeGrafter"/>
</dbReference>
<dbReference type="OrthoDB" id="366726at2"/>
<sequence length="416" mass="43899">MRNPRTRWAVGSIALLSLSLSACGGSGFDDTDKADSQASSGPASIKVLIASSGDAETKAVTDASDAWGAKSGNKATVTQAQEMTQQLGQGFASNNPPDVFYVDAGRLATYAKAGNLEPYGDSLETKDDFYPALRQAFTYDGKLYCAPKDFSTLGLQINTTAWSKAGLTDADYPTTWEELAAVAKKLTTGKQVGLALGDTRDRIGAFMVQAGGWVTNKDATKVTADSPENLKALNYVKSLLADGSAKYPKQLDSGWSGEAFGKQKAAMTIEGNWIAGAMKNDYPGVKYKTVPLPTGPTGKKGTLAFTQCWGIAAESKNKAAAIDFVKAMTAKDNQLTFAQAIGVMPSLQSAEADYIAKSPQDKAFIDGAAYAQAPVNVAKIDQVLADFDTGLQGLPKADPKQILKRLQKNAQAVVGQ</sequence>